<keyword evidence="1" id="KW-0812">Transmembrane</keyword>
<feature type="transmembrane region" description="Helical" evidence="1">
    <location>
        <begin position="169"/>
        <end position="189"/>
    </location>
</feature>
<dbReference type="AlphaFoldDB" id="A0A9P6N8L1"/>
<reference evidence="2" key="1">
    <citation type="submission" date="2013-11" db="EMBL/GenBank/DDBJ databases">
        <title>Genome sequence of the fusiform rust pathogen reveals effectors for host alternation and coevolution with pine.</title>
        <authorList>
            <consortium name="DOE Joint Genome Institute"/>
            <person name="Smith K."/>
            <person name="Pendleton A."/>
            <person name="Kubisiak T."/>
            <person name="Anderson C."/>
            <person name="Salamov A."/>
            <person name="Aerts A."/>
            <person name="Riley R."/>
            <person name="Clum A."/>
            <person name="Lindquist E."/>
            <person name="Ence D."/>
            <person name="Campbell M."/>
            <person name="Kronenberg Z."/>
            <person name="Feau N."/>
            <person name="Dhillon B."/>
            <person name="Hamelin R."/>
            <person name="Burleigh J."/>
            <person name="Smith J."/>
            <person name="Yandell M."/>
            <person name="Nelson C."/>
            <person name="Grigoriev I."/>
            <person name="Davis J."/>
        </authorList>
    </citation>
    <scope>NUCLEOTIDE SEQUENCE</scope>
    <source>
        <strain evidence="2">G11</strain>
    </source>
</reference>
<name>A0A9P6N8L1_9BASI</name>
<protein>
    <submittedName>
        <fullName evidence="2">Uncharacterized protein</fullName>
    </submittedName>
</protein>
<comment type="caution">
    <text evidence="2">The sequence shown here is derived from an EMBL/GenBank/DDBJ whole genome shotgun (WGS) entry which is preliminary data.</text>
</comment>
<evidence type="ECO:0000313" key="2">
    <source>
        <dbReference type="EMBL" id="KAG0141614.1"/>
    </source>
</evidence>
<evidence type="ECO:0000313" key="3">
    <source>
        <dbReference type="Proteomes" id="UP000886653"/>
    </source>
</evidence>
<feature type="transmembrane region" description="Helical" evidence="1">
    <location>
        <begin position="302"/>
        <end position="325"/>
    </location>
</feature>
<keyword evidence="1" id="KW-0472">Membrane</keyword>
<feature type="transmembrane region" description="Helical" evidence="1">
    <location>
        <begin position="45"/>
        <end position="67"/>
    </location>
</feature>
<evidence type="ECO:0000256" key="1">
    <source>
        <dbReference type="SAM" id="Phobius"/>
    </source>
</evidence>
<organism evidence="2 3">
    <name type="scientific">Cronartium quercuum f. sp. fusiforme G11</name>
    <dbReference type="NCBI Taxonomy" id="708437"/>
    <lineage>
        <taxon>Eukaryota</taxon>
        <taxon>Fungi</taxon>
        <taxon>Dikarya</taxon>
        <taxon>Basidiomycota</taxon>
        <taxon>Pucciniomycotina</taxon>
        <taxon>Pucciniomycetes</taxon>
        <taxon>Pucciniales</taxon>
        <taxon>Coleosporiaceae</taxon>
        <taxon>Cronartium</taxon>
    </lineage>
</organism>
<dbReference type="Proteomes" id="UP000886653">
    <property type="component" value="Unassembled WGS sequence"/>
</dbReference>
<sequence>MPGGRPFVLVLQKVFWGTAIFQIFFVGALLGAITQGNTHRHPVLLAFLITTWFSSWVSLMPLFGGFWEFAKPVPLTRSNLPPGTIPFKLCQVNAILTSYIWATIPGFAFAFSGEALRILLGLSTQRMSSTSTLVGDNPMWSGDQIQRAKKPASRFNFLLRFIIVPDRSIWCEHFLVVIPLVSALPGPFITGRALFRQGWKTVHADEFVCGALGENTQTGVSQVMLWHFVPAFLVGLAAIGTYLLFRRSTRAIIRSQIHMRLLLRLAALSLLSGLGALGYLILRVGPTGNRTRLSRQYGWVLPMYMICFPLVGSTFFVDFEIIQIWRSWFKFGPREASFDMEKWRSNFQKSASLPSRPCKSVSGKIASYDLDLYSYDQRAPSYQQPPPLPRPSLPRPPPPHLGLLDMMYGLPVYISEPQKFV</sequence>
<keyword evidence="3" id="KW-1185">Reference proteome</keyword>
<keyword evidence="1" id="KW-1133">Transmembrane helix</keyword>
<proteinExistence type="predicted"/>
<feature type="transmembrane region" description="Helical" evidence="1">
    <location>
        <begin position="261"/>
        <end position="282"/>
    </location>
</feature>
<gene>
    <name evidence="2" type="ORF">CROQUDRAFT_674001</name>
</gene>
<feature type="transmembrane region" description="Helical" evidence="1">
    <location>
        <begin position="99"/>
        <end position="120"/>
    </location>
</feature>
<accession>A0A9P6N8L1</accession>
<dbReference type="EMBL" id="MU167378">
    <property type="protein sequence ID" value="KAG0141614.1"/>
    <property type="molecule type" value="Genomic_DNA"/>
</dbReference>
<feature type="transmembrane region" description="Helical" evidence="1">
    <location>
        <begin position="14"/>
        <end position="33"/>
    </location>
</feature>
<dbReference type="OrthoDB" id="2497823at2759"/>
<feature type="transmembrane region" description="Helical" evidence="1">
    <location>
        <begin position="224"/>
        <end position="245"/>
    </location>
</feature>